<feature type="coiled-coil region" evidence="1">
    <location>
        <begin position="199"/>
        <end position="249"/>
    </location>
</feature>
<dbReference type="OrthoDB" id="5648418at2"/>
<dbReference type="AlphaFoldDB" id="A0A0W0S0B6"/>
<sequence>MKDKIMDLVRELGSLNQPYTLESLTLIFDKYKELFAKDVKPPEKLAAIWYALRNIRTQLTDWQQLVTEQQDVVILQAEINKSLVRLDEVETRSSQIQDSILQQQGHLDNVCPGLVKAYNDHLIAQDPLIAVNTPNNFRQQQHLLNTYLEILQTKLHTIETETTRLKVAEALLMRKELVIQLKKLNIIVTDNSSDASQIFEKLTLEKEDLSNLKLQLEKSQQELAENISLSDVQEEIGNKTRLIEEMNAELLSVDSKIKKSTLVEDIRLTLENDYQLATDKEQFIAEQEEAVNWYNSSFNPSSWYSWGMDPSFKTNLSQRQSELHYLQLLHQHEQLTAQIVSLTQYVSRTEGYIKTSSVTPKSNNSISQLQEEVVNLLSEFNSRYSPTNVNKVTLLTDVIDSLGPLCKKIDVFDYALRILPEIIALDRSILELRMTQSLVQGVESFMLTPEELSKLQNTESVRQKELSTYLEKIKDCKTCLNAIQTIANLDKELKELRNEKRSLKLDLKYKKAKQVSLPDCSNHEVKKEQAQHFISLQITNLDTTLQEIVSKTEEPLRQEAQVREQVISEKFNILISYQDNLNSWNRFIRDIKHPIPLPLQEWYQQLFIALQTHVRDEMRYNQACQLLRDIYFELNTTGTSAKYTVLSSYQTLCPNPHNSWQILTNLKPSFPIGKEQLAEVKHQTLRDGLNALYQQQKILAMNYPREGELLRQAIYNLHQGCLLFESNPNHPALKNLKSSMDDPRYEALQKHRGFYKICEWLAQLCTTLLAFIRKNQDTHYRQLFFFKPTQTAKLLDNINTELINCMAG</sequence>
<evidence type="ECO:0000256" key="1">
    <source>
        <dbReference type="SAM" id="Coils"/>
    </source>
</evidence>
<dbReference type="EMBL" id="LNXV01000036">
    <property type="protein sequence ID" value="KTC76876.1"/>
    <property type="molecule type" value="Genomic_DNA"/>
</dbReference>
<comment type="caution">
    <text evidence="2">The sequence shown here is derived from an EMBL/GenBank/DDBJ whole genome shotgun (WGS) entry which is preliminary data.</text>
</comment>
<dbReference type="STRING" id="29422.Lbru_2983"/>
<feature type="coiled-coil region" evidence="1">
    <location>
        <begin position="479"/>
        <end position="513"/>
    </location>
</feature>
<evidence type="ECO:0000313" key="3">
    <source>
        <dbReference type="Proteomes" id="UP000054742"/>
    </source>
</evidence>
<reference evidence="2 3" key="1">
    <citation type="submission" date="2015-11" db="EMBL/GenBank/DDBJ databases">
        <title>Genomic analysis of 38 Legionella species identifies large and diverse effector repertoires.</title>
        <authorList>
            <person name="Burstein D."/>
            <person name="Amaro F."/>
            <person name="Zusman T."/>
            <person name="Lifshitz Z."/>
            <person name="Cohen O."/>
            <person name="Gilbert J.A."/>
            <person name="Pupko T."/>
            <person name="Shuman H.A."/>
            <person name="Segal G."/>
        </authorList>
    </citation>
    <scope>NUCLEOTIDE SEQUENCE [LARGE SCALE GENOMIC DNA]</scope>
    <source>
        <strain evidence="2 3">ATCC 43878</strain>
    </source>
</reference>
<protein>
    <submittedName>
        <fullName evidence="2">Interaptin</fullName>
    </submittedName>
</protein>
<accession>A0A0W0S0B6</accession>
<proteinExistence type="predicted"/>
<name>A0A0W0S0B6_9GAMM</name>
<evidence type="ECO:0000313" key="2">
    <source>
        <dbReference type="EMBL" id="KTC76876.1"/>
    </source>
</evidence>
<dbReference type="PATRIC" id="fig|29422.6.peg.3159"/>
<keyword evidence="3" id="KW-1185">Reference proteome</keyword>
<dbReference type="RefSeq" id="WP_058442944.1">
    <property type="nucleotide sequence ID" value="NZ_CAAAHU010000021.1"/>
</dbReference>
<keyword evidence="1" id="KW-0175">Coiled coil</keyword>
<dbReference type="Proteomes" id="UP000054742">
    <property type="component" value="Unassembled WGS sequence"/>
</dbReference>
<gene>
    <name evidence="2" type="ORF">Lbru_2983</name>
</gene>
<organism evidence="2 3">
    <name type="scientific">Legionella brunensis</name>
    <dbReference type="NCBI Taxonomy" id="29422"/>
    <lineage>
        <taxon>Bacteria</taxon>
        <taxon>Pseudomonadati</taxon>
        <taxon>Pseudomonadota</taxon>
        <taxon>Gammaproteobacteria</taxon>
        <taxon>Legionellales</taxon>
        <taxon>Legionellaceae</taxon>
        <taxon>Legionella</taxon>
    </lineage>
</organism>